<keyword evidence="5" id="KW-1185">Reference proteome</keyword>
<comment type="similarity">
    <text evidence="1">Belongs to the histone deacetylase family.</text>
</comment>
<feature type="domain" description="Histone deacetylase" evidence="3">
    <location>
        <begin position="18"/>
        <end position="286"/>
    </location>
</feature>
<dbReference type="PANTHER" id="PTHR10625:SF19">
    <property type="entry name" value="HISTONE DEACETYLASE 12"/>
    <property type="match status" value="1"/>
</dbReference>
<dbReference type="InterPro" id="IPR023801">
    <property type="entry name" value="His_deacetylse_dom"/>
</dbReference>
<name>A0ABV7X7U3_9SPHN</name>
<comment type="caution">
    <text evidence="4">The sequence shown here is derived from an EMBL/GenBank/DDBJ whole genome shotgun (WGS) entry which is preliminary data.</text>
</comment>
<dbReference type="SUPFAM" id="SSF52768">
    <property type="entry name" value="Arginase/deacetylase"/>
    <property type="match status" value="1"/>
</dbReference>
<dbReference type="Gene3D" id="3.40.800.20">
    <property type="entry name" value="Histone deacetylase domain"/>
    <property type="match status" value="1"/>
</dbReference>
<evidence type="ECO:0000256" key="1">
    <source>
        <dbReference type="ARBA" id="ARBA00005947"/>
    </source>
</evidence>
<sequence length="302" mass="33048">MLHLVHHPDYVAPLPPGHSFPMDKYGQVMLALREAGAEWEEHRPEPMPRQWIEAVHSAEYVEAVLTATVDRERERRIGFPVTERVSRRSQLSSGGTWLAANLALTHGYAANTAGGSHHALPDGGAGYCVLNDLAITTNRLLTEGAVRRVMIVDLDVHQGDGTAVMLAGRTDAFTFSMHAAKNFPVRKARSSHDVELPDGIGDDAYLETLCCELPPMLDRFAPDIVLYQAGVDPHMEDRLGRLALSDAGLDARDRFVMAECRERGIALASTLGGGYSRGDALIEVSRRHARSILALATEAKLR</sequence>
<dbReference type="Pfam" id="PF00850">
    <property type="entry name" value="Hist_deacetyl"/>
    <property type="match status" value="1"/>
</dbReference>
<evidence type="ECO:0000313" key="5">
    <source>
        <dbReference type="Proteomes" id="UP001595615"/>
    </source>
</evidence>
<evidence type="ECO:0000256" key="2">
    <source>
        <dbReference type="ARBA" id="ARBA00022801"/>
    </source>
</evidence>
<organism evidence="4 5">
    <name type="scientific">Sphingoaurantiacus capsulatus</name>
    <dbReference type="NCBI Taxonomy" id="1771310"/>
    <lineage>
        <taxon>Bacteria</taxon>
        <taxon>Pseudomonadati</taxon>
        <taxon>Pseudomonadota</taxon>
        <taxon>Alphaproteobacteria</taxon>
        <taxon>Sphingomonadales</taxon>
        <taxon>Sphingosinicellaceae</taxon>
        <taxon>Sphingoaurantiacus</taxon>
    </lineage>
</organism>
<dbReference type="InterPro" id="IPR000286">
    <property type="entry name" value="HDACs"/>
</dbReference>
<proteinExistence type="inferred from homology"/>
<dbReference type="InterPro" id="IPR044150">
    <property type="entry name" value="HDAC_classIV"/>
</dbReference>
<keyword evidence="2" id="KW-0378">Hydrolase</keyword>
<evidence type="ECO:0000259" key="3">
    <source>
        <dbReference type="Pfam" id="PF00850"/>
    </source>
</evidence>
<reference evidence="5" key="1">
    <citation type="journal article" date="2019" name="Int. J. Syst. Evol. Microbiol.">
        <title>The Global Catalogue of Microorganisms (GCM) 10K type strain sequencing project: providing services to taxonomists for standard genome sequencing and annotation.</title>
        <authorList>
            <consortium name="The Broad Institute Genomics Platform"/>
            <consortium name="The Broad Institute Genome Sequencing Center for Infectious Disease"/>
            <person name="Wu L."/>
            <person name="Ma J."/>
        </authorList>
    </citation>
    <scope>NUCLEOTIDE SEQUENCE [LARGE SCALE GENOMIC DNA]</scope>
    <source>
        <strain evidence="5">KCTC 42644</strain>
    </source>
</reference>
<evidence type="ECO:0000313" key="4">
    <source>
        <dbReference type="EMBL" id="MFC3711813.1"/>
    </source>
</evidence>
<protein>
    <submittedName>
        <fullName evidence="4">Histone deacetylase</fullName>
    </submittedName>
</protein>
<dbReference type="PRINTS" id="PR01270">
    <property type="entry name" value="HDASUPER"/>
</dbReference>
<dbReference type="CDD" id="cd09993">
    <property type="entry name" value="HDAC_classIV"/>
    <property type="match status" value="1"/>
</dbReference>
<dbReference type="RefSeq" id="WP_380857463.1">
    <property type="nucleotide sequence ID" value="NZ_JBHRXV010000003.1"/>
</dbReference>
<dbReference type="EMBL" id="JBHRXV010000003">
    <property type="protein sequence ID" value="MFC3711813.1"/>
    <property type="molecule type" value="Genomic_DNA"/>
</dbReference>
<dbReference type="PANTHER" id="PTHR10625">
    <property type="entry name" value="HISTONE DEACETYLASE HDAC1-RELATED"/>
    <property type="match status" value="1"/>
</dbReference>
<accession>A0ABV7X7U3</accession>
<gene>
    <name evidence="4" type="ORF">ACFOMD_04475</name>
</gene>
<dbReference type="InterPro" id="IPR037138">
    <property type="entry name" value="His_deacetylse_dom_sf"/>
</dbReference>
<dbReference type="InterPro" id="IPR023696">
    <property type="entry name" value="Ureohydrolase_dom_sf"/>
</dbReference>
<dbReference type="Proteomes" id="UP001595615">
    <property type="component" value="Unassembled WGS sequence"/>
</dbReference>